<proteinExistence type="predicted"/>
<organism evidence="1 2">
    <name type="scientific">Senna tora</name>
    <dbReference type="NCBI Taxonomy" id="362788"/>
    <lineage>
        <taxon>Eukaryota</taxon>
        <taxon>Viridiplantae</taxon>
        <taxon>Streptophyta</taxon>
        <taxon>Embryophyta</taxon>
        <taxon>Tracheophyta</taxon>
        <taxon>Spermatophyta</taxon>
        <taxon>Magnoliopsida</taxon>
        <taxon>eudicotyledons</taxon>
        <taxon>Gunneridae</taxon>
        <taxon>Pentapetalae</taxon>
        <taxon>rosids</taxon>
        <taxon>fabids</taxon>
        <taxon>Fabales</taxon>
        <taxon>Fabaceae</taxon>
        <taxon>Caesalpinioideae</taxon>
        <taxon>Cassia clade</taxon>
        <taxon>Senna</taxon>
    </lineage>
</organism>
<evidence type="ECO:0000313" key="1">
    <source>
        <dbReference type="EMBL" id="KAF7812917.1"/>
    </source>
</evidence>
<sequence>MAVYNPSVVLCSFSNPSVASLGIYIKDREFDSKETLTPLPPLPTDVACRFVNLTGVVNGILCIDFATHAAKEIYSLCNITNSSFLMVSSIQPTSDSGKVLSAFGANSATRHESIVRMWKDDLHGIPSLFSVYDSIHHTWSAIQQLVLDVSQIYDRYIHISGILYWISATETAQTSNYGLMGIITWTSGSLETTRHFTLFVRRNSSNGTAIFRRVKAVKDLPTWMNFLTYRNDKFVFHCDNHFKVDVNKGVCYKDVFIFPGGQLCDMVKIAVPKPHKAKVQKSSDDVPIQYFGFDFVNFRSIGCGVVDSTLLIDVIGLVRNIFNIRRKFSDNFQTNRIPIEIYHACGNVLQVVLCGIHCENFRSFIRNFSGGRIIVAVQWCKVADFHGTKYLITSMEATRLLINEDITCFDNLSVKFQQLERKLDNFRNIDLAHVSSELSKETFADIQLNTISELYISSEYAVHFILATIIKVNTSMDWYYYACDFCTEELDLD</sequence>
<dbReference type="Proteomes" id="UP000634136">
    <property type="component" value="Unassembled WGS sequence"/>
</dbReference>
<comment type="caution">
    <text evidence="1">The sequence shown here is derived from an EMBL/GenBank/DDBJ whole genome shotgun (WGS) entry which is preliminary data.</text>
</comment>
<dbReference type="Gene3D" id="2.40.50.140">
    <property type="entry name" value="Nucleic acid-binding proteins"/>
    <property type="match status" value="1"/>
</dbReference>
<gene>
    <name evidence="1" type="ORF">G2W53_033893</name>
</gene>
<dbReference type="OrthoDB" id="1935380at2759"/>
<accession>A0A834W8E6</accession>
<dbReference type="GO" id="GO:0003677">
    <property type="term" value="F:DNA binding"/>
    <property type="evidence" value="ECO:0007669"/>
    <property type="project" value="UniProtKB-KW"/>
</dbReference>
<dbReference type="SUPFAM" id="SSF50249">
    <property type="entry name" value="Nucleic acid-binding proteins"/>
    <property type="match status" value="1"/>
</dbReference>
<dbReference type="InterPro" id="IPR012340">
    <property type="entry name" value="NA-bd_OB-fold"/>
</dbReference>
<dbReference type="EMBL" id="JAAIUW010000010">
    <property type="protein sequence ID" value="KAF7812917.1"/>
    <property type="molecule type" value="Genomic_DNA"/>
</dbReference>
<name>A0A834W8E6_9FABA</name>
<dbReference type="CDD" id="cd04481">
    <property type="entry name" value="RPA1_DBD_B_like"/>
    <property type="match status" value="1"/>
</dbReference>
<dbReference type="AlphaFoldDB" id="A0A834W8E6"/>
<keyword evidence="2" id="KW-1185">Reference proteome</keyword>
<reference evidence="1" key="1">
    <citation type="submission" date="2020-09" db="EMBL/GenBank/DDBJ databases">
        <title>Genome-Enabled Discovery of Anthraquinone Biosynthesis in Senna tora.</title>
        <authorList>
            <person name="Kang S.-H."/>
            <person name="Pandey R.P."/>
            <person name="Lee C.-M."/>
            <person name="Sim J.-S."/>
            <person name="Jeong J.-T."/>
            <person name="Choi B.-S."/>
            <person name="Jung M."/>
            <person name="Ginzburg D."/>
            <person name="Zhao K."/>
            <person name="Won S.Y."/>
            <person name="Oh T.-J."/>
            <person name="Yu Y."/>
            <person name="Kim N.-H."/>
            <person name="Lee O.R."/>
            <person name="Lee T.-H."/>
            <person name="Bashyal P."/>
            <person name="Kim T.-S."/>
            <person name="Lee W.-H."/>
            <person name="Kawkins C."/>
            <person name="Kim C.-K."/>
            <person name="Kim J.S."/>
            <person name="Ahn B.O."/>
            <person name="Rhee S.Y."/>
            <person name="Sohng J.K."/>
        </authorList>
    </citation>
    <scope>NUCLEOTIDE SEQUENCE</scope>
    <source>
        <tissue evidence="1">Leaf</tissue>
    </source>
</reference>
<keyword evidence="1" id="KW-0238">DNA-binding</keyword>
<protein>
    <submittedName>
        <fullName evidence="1">Replication protein A 70 kDa DNA-binding subunit B-like</fullName>
    </submittedName>
</protein>
<evidence type="ECO:0000313" key="2">
    <source>
        <dbReference type="Proteomes" id="UP000634136"/>
    </source>
</evidence>